<dbReference type="Proteomes" id="UP001596028">
    <property type="component" value="Unassembled WGS sequence"/>
</dbReference>
<name>A0ABV9FFC4_9BACL</name>
<evidence type="ECO:0000313" key="3">
    <source>
        <dbReference type="Proteomes" id="UP001596028"/>
    </source>
</evidence>
<dbReference type="InterPro" id="IPR052530">
    <property type="entry name" value="NAD(P)H_nitroreductase"/>
</dbReference>
<dbReference type="SUPFAM" id="SSF55469">
    <property type="entry name" value="FMN-dependent nitroreductase-like"/>
    <property type="match status" value="1"/>
</dbReference>
<proteinExistence type="predicted"/>
<evidence type="ECO:0000259" key="1">
    <source>
        <dbReference type="Pfam" id="PF00881"/>
    </source>
</evidence>
<dbReference type="InterPro" id="IPR000415">
    <property type="entry name" value="Nitroreductase-like"/>
</dbReference>
<dbReference type="EMBL" id="JBHSEP010000012">
    <property type="protein sequence ID" value="MFC4599908.1"/>
    <property type="molecule type" value="Genomic_DNA"/>
</dbReference>
<keyword evidence="3" id="KW-1185">Reference proteome</keyword>
<accession>A0ABV9FFC4</accession>
<evidence type="ECO:0000313" key="2">
    <source>
        <dbReference type="EMBL" id="MFC4599908.1"/>
    </source>
</evidence>
<dbReference type="Pfam" id="PF00881">
    <property type="entry name" value="Nitroreductase"/>
    <property type="match status" value="1"/>
</dbReference>
<reference evidence="3" key="1">
    <citation type="journal article" date="2019" name="Int. J. Syst. Evol. Microbiol.">
        <title>The Global Catalogue of Microorganisms (GCM) 10K type strain sequencing project: providing services to taxonomists for standard genome sequencing and annotation.</title>
        <authorList>
            <consortium name="The Broad Institute Genomics Platform"/>
            <consortium name="The Broad Institute Genome Sequencing Center for Infectious Disease"/>
            <person name="Wu L."/>
            <person name="Ma J."/>
        </authorList>
    </citation>
    <scope>NUCLEOTIDE SEQUENCE [LARGE SCALE GENOMIC DNA]</scope>
    <source>
        <strain evidence="3">CCUG 49571</strain>
    </source>
</reference>
<protein>
    <submittedName>
        <fullName evidence="2">Nitroreductase family protein</fullName>
    </submittedName>
</protein>
<comment type="caution">
    <text evidence="2">The sequence shown here is derived from an EMBL/GenBank/DDBJ whole genome shotgun (WGS) entry which is preliminary data.</text>
</comment>
<feature type="domain" description="Nitroreductase" evidence="1">
    <location>
        <begin position="7"/>
        <end position="165"/>
    </location>
</feature>
<dbReference type="Gene3D" id="3.40.109.10">
    <property type="entry name" value="NADH Oxidase"/>
    <property type="match status" value="1"/>
</dbReference>
<dbReference type="RefSeq" id="WP_378098559.1">
    <property type="nucleotide sequence ID" value="NZ_JBHSEP010000012.1"/>
</dbReference>
<dbReference type="PANTHER" id="PTHR43821">
    <property type="entry name" value="NAD(P)H NITROREDUCTASE YDJA-RELATED"/>
    <property type="match status" value="1"/>
</dbReference>
<sequence length="189" mass="21380">MSVAAIVKGRRSIRKFEERDVPDSLIYGLLEQAANLCDRNALQATRVVVANRKESRDRLSRALTEALAATRMGKLMPGQLLDTMSRRFAELPGHLIVAVKDDGSARTKDWQYAHACFFMQTLQLLAWEQGLGMFWRSEEVMYSSAAFELLGIGSGERLVGLMHFGFIAKTPRPRNRTPAARRWAQWPNI</sequence>
<dbReference type="PANTHER" id="PTHR43821:SF1">
    <property type="entry name" value="NAD(P)H NITROREDUCTASE YDJA-RELATED"/>
    <property type="match status" value="1"/>
</dbReference>
<gene>
    <name evidence="2" type="ORF">ACFO3S_16760</name>
</gene>
<dbReference type="InterPro" id="IPR029479">
    <property type="entry name" value="Nitroreductase"/>
</dbReference>
<organism evidence="2 3">
    <name type="scientific">Cohnella hongkongensis</name>
    <dbReference type="NCBI Taxonomy" id="178337"/>
    <lineage>
        <taxon>Bacteria</taxon>
        <taxon>Bacillati</taxon>
        <taxon>Bacillota</taxon>
        <taxon>Bacilli</taxon>
        <taxon>Bacillales</taxon>
        <taxon>Paenibacillaceae</taxon>
        <taxon>Cohnella</taxon>
    </lineage>
</organism>